<gene>
    <name evidence="2" type="ORF">HZU75_01290</name>
</gene>
<keyword evidence="1" id="KW-0472">Membrane</keyword>
<keyword evidence="1" id="KW-1133">Transmembrane helix</keyword>
<evidence type="ECO:0000313" key="2">
    <source>
        <dbReference type="EMBL" id="QLI83143.1"/>
    </source>
</evidence>
<evidence type="ECO:0000256" key="1">
    <source>
        <dbReference type="SAM" id="Phobius"/>
    </source>
</evidence>
<dbReference type="EMBL" id="CP058952">
    <property type="protein sequence ID" value="QLI83143.1"/>
    <property type="molecule type" value="Genomic_DNA"/>
</dbReference>
<dbReference type="Proteomes" id="UP000510822">
    <property type="component" value="Chromosome"/>
</dbReference>
<keyword evidence="1" id="KW-0812">Transmembrane</keyword>
<proteinExistence type="predicted"/>
<accession>A0A7D5ZA79</accession>
<evidence type="ECO:0000313" key="3">
    <source>
        <dbReference type="Proteomes" id="UP000510822"/>
    </source>
</evidence>
<organism evidence="2 3">
    <name type="scientific">Chitinibacter fontanus</name>
    <dbReference type="NCBI Taxonomy" id="1737446"/>
    <lineage>
        <taxon>Bacteria</taxon>
        <taxon>Pseudomonadati</taxon>
        <taxon>Pseudomonadota</taxon>
        <taxon>Betaproteobacteria</taxon>
        <taxon>Neisseriales</taxon>
        <taxon>Chitinibacteraceae</taxon>
        <taxon>Chitinibacter</taxon>
    </lineage>
</organism>
<keyword evidence="3" id="KW-1185">Reference proteome</keyword>
<dbReference type="KEGG" id="cfon:HZU75_01290"/>
<dbReference type="AlphaFoldDB" id="A0A7D5ZA79"/>
<feature type="transmembrane region" description="Helical" evidence="1">
    <location>
        <begin position="6"/>
        <end position="26"/>
    </location>
</feature>
<sequence length="89" mass="9966">MGVDYASLGKIAGLVAFLAWLFLITYKAGQIVMNPILLVFGWNLYEARIVINNHERTSKFLSKKILPPGKYLCQEVQGSYITNGEPCND</sequence>
<protein>
    <submittedName>
        <fullName evidence="2">Uncharacterized protein</fullName>
    </submittedName>
</protein>
<name>A0A7D5ZA79_9NEIS</name>
<reference evidence="2 3" key="1">
    <citation type="journal article" date="2016" name="Int. J. Syst. Evol. Microbiol.">
        <title>Chitinibacter fontanus sp. nov., isolated from a spring.</title>
        <authorList>
            <person name="Sheu S.Y."/>
            <person name="Li Y.S."/>
            <person name="Young C.C."/>
            <person name="Chen W.M."/>
        </authorList>
    </citation>
    <scope>NUCLEOTIDE SEQUENCE [LARGE SCALE GENOMIC DNA]</scope>
    <source>
        <strain evidence="2 3">STM-7</strain>
    </source>
</reference>